<evidence type="ECO:0008006" key="3">
    <source>
        <dbReference type="Google" id="ProtNLM"/>
    </source>
</evidence>
<proteinExistence type="predicted"/>
<dbReference type="Proteomes" id="UP000798808">
    <property type="component" value="Unassembled WGS sequence"/>
</dbReference>
<accession>A0ABW9RY72</accession>
<comment type="caution">
    <text evidence="1">The sequence shown here is derived from an EMBL/GenBank/DDBJ whole genome shotgun (WGS) entry which is preliminary data.</text>
</comment>
<dbReference type="Gene3D" id="2.160.20.80">
    <property type="entry name" value="E3 ubiquitin-protein ligase SopA"/>
    <property type="match status" value="1"/>
</dbReference>
<gene>
    <name evidence="1" type="ORF">E1163_28080</name>
</gene>
<reference evidence="1 2" key="1">
    <citation type="submission" date="2019-02" db="EMBL/GenBank/DDBJ databases">
        <authorList>
            <person name="Goldberg S.R."/>
            <person name="Haltli B.A."/>
            <person name="Correa H."/>
            <person name="Russell K.G."/>
        </authorList>
    </citation>
    <scope>NUCLEOTIDE SEQUENCE [LARGE SCALE GENOMIC DNA]</scope>
    <source>
        <strain evidence="1 2">JCM 16186</strain>
    </source>
</reference>
<protein>
    <recommendedName>
        <fullName evidence="3">Pentapeptide repeat-containing protein</fullName>
    </recommendedName>
</protein>
<sequence>MKITYYLMLVIIMASGCSDDDECESKAIFKYNESNGKCLNCEGKEGYNVVDFEKVRISKNAECMDLSGINLINLLDTTNNQNSDHLMDGYNFKGSNFNKSVLNFAYIMNGNFDGADLSNLDYYYATIDAKIDNFTKLPVIEGCKIVNSDSIRCSR</sequence>
<dbReference type="RefSeq" id="WP_155176760.1">
    <property type="nucleotide sequence ID" value="NZ_BAAAFL010000012.1"/>
</dbReference>
<organism evidence="1 2">
    <name type="scientific">Fulvivirga kasyanovii</name>
    <dbReference type="NCBI Taxonomy" id="396812"/>
    <lineage>
        <taxon>Bacteria</taxon>
        <taxon>Pseudomonadati</taxon>
        <taxon>Bacteroidota</taxon>
        <taxon>Cytophagia</taxon>
        <taxon>Cytophagales</taxon>
        <taxon>Fulvivirgaceae</taxon>
        <taxon>Fulvivirga</taxon>
    </lineage>
</organism>
<dbReference type="SUPFAM" id="SSF141571">
    <property type="entry name" value="Pentapeptide repeat-like"/>
    <property type="match status" value="1"/>
</dbReference>
<name>A0ABW9RY72_9BACT</name>
<keyword evidence="2" id="KW-1185">Reference proteome</keyword>
<evidence type="ECO:0000313" key="1">
    <source>
        <dbReference type="EMBL" id="MTI28851.1"/>
    </source>
</evidence>
<dbReference type="PROSITE" id="PS51257">
    <property type="entry name" value="PROKAR_LIPOPROTEIN"/>
    <property type="match status" value="1"/>
</dbReference>
<dbReference type="EMBL" id="SMLW01000673">
    <property type="protein sequence ID" value="MTI28851.1"/>
    <property type="molecule type" value="Genomic_DNA"/>
</dbReference>
<evidence type="ECO:0000313" key="2">
    <source>
        <dbReference type="Proteomes" id="UP000798808"/>
    </source>
</evidence>